<reference evidence="2 3" key="1">
    <citation type="submission" date="2019-11" db="EMBL/GenBank/DDBJ databases">
        <title>Winogradskyella ouciana sp. nov., isolated from the hadal seawater of the Mariana Trench.</title>
        <authorList>
            <person name="Liu R."/>
        </authorList>
    </citation>
    <scope>NUCLEOTIDE SEQUENCE [LARGE SCALE GENOMIC DNA]</scope>
    <source>
        <strain evidence="2 3">ZXX205</strain>
    </source>
</reference>
<gene>
    <name evidence="2" type="ORF">F1003_04245</name>
</gene>
<dbReference type="EMBL" id="WJYA01000004">
    <property type="protein sequence ID" value="MTE26136.1"/>
    <property type="molecule type" value="Genomic_DNA"/>
</dbReference>
<feature type="signal peptide" evidence="1">
    <location>
        <begin position="1"/>
        <end position="20"/>
    </location>
</feature>
<accession>A0A7K1GA04</accession>
<keyword evidence="1" id="KW-0732">Signal</keyword>
<keyword evidence="3" id="KW-1185">Reference proteome</keyword>
<feature type="chain" id="PRO_5029573240" evidence="1">
    <location>
        <begin position="21"/>
        <end position="143"/>
    </location>
</feature>
<sequence>MRKGLFLLLCCIVGSFNALEAQNVVQKDSLSISEFVKLNEEVKFGTFQVEFNRVINDSRCPKDVMCVRAGEAFVEVLIYKDSKFIQKKKLRIDASGFVTASNNLAFYSENLLIYGFSLTPYPDTSVETKEEDYQLEVVFQPKE</sequence>
<evidence type="ECO:0000313" key="2">
    <source>
        <dbReference type="EMBL" id="MTE26136.1"/>
    </source>
</evidence>
<dbReference type="AlphaFoldDB" id="A0A7K1GA04"/>
<protein>
    <submittedName>
        <fullName evidence="2">Uncharacterized protein</fullName>
    </submittedName>
</protein>
<name>A0A7K1GA04_9FLAO</name>
<evidence type="ECO:0000256" key="1">
    <source>
        <dbReference type="SAM" id="SignalP"/>
    </source>
</evidence>
<comment type="caution">
    <text evidence="2">The sequence shown here is derived from an EMBL/GenBank/DDBJ whole genome shotgun (WGS) entry which is preliminary data.</text>
</comment>
<dbReference type="RefSeq" id="WP_155087975.1">
    <property type="nucleotide sequence ID" value="NZ_WJYA01000004.1"/>
</dbReference>
<organism evidence="2 3">
    <name type="scientific">Winogradskyella ouciana</name>
    <dbReference type="NCBI Taxonomy" id="2608631"/>
    <lineage>
        <taxon>Bacteria</taxon>
        <taxon>Pseudomonadati</taxon>
        <taxon>Bacteroidota</taxon>
        <taxon>Flavobacteriia</taxon>
        <taxon>Flavobacteriales</taxon>
        <taxon>Flavobacteriaceae</taxon>
        <taxon>Winogradskyella</taxon>
    </lineage>
</organism>
<evidence type="ECO:0000313" key="3">
    <source>
        <dbReference type="Proteomes" id="UP000447545"/>
    </source>
</evidence>
<proteinExistence type="predicted"/>
<dbReference type="Proteomes" id="UP000447545">
    <property type="component" value="Unassembled WGS sequence"/>
</dbReference>